<dbReference type="Proteomes" id="UP000248536">
    <property type="component" value="Chromosome"/>
</dbReference>
<dbReference type="KEGG" id="spon:HME9304_02854"/>
<proteinExistence type="predicted"/>
<dbReference type="RefSeq" id="WP_164674848.1">
    <property type="nucleotide sequence ID" value="NZ_CP030104.1"/>
</dbReference>
<dbReference type="AlphaFoldDB" id="A0A2Z4LWC8"/>
<organism evidence="1 2">
    <name type="scientific">Flagellimonas maritima</name>
    <dbReference type="NCBI Taxonomy" id="1383885"/>
    <lineage>
        <taxon>Bacteria</taxon>
        <taxon>Pseudomonadati</taxon>
        <taxon>Bacteroidota</taxon>
        <taxon>Flavobacteriia</taxon>
        <taxon>Flavobacteriales</taxon>
        <taxon>Flavobacteriaceae</taxon>
        <taxon>Flagellimonas</taxon>
    </lineage>
</organism>
<name>A0A2Z4LWC8_9FLAO</name>
<accession>A0A2Z4LWC8</accession>
<gene>
    <name evidence="1" type="ORF">HME9304_02854</name>
</gene>
<reference evidence="1 2" key="1">
    <citation type="submission" date="2018-06" db="EMBL/GenBank/DDBJ databases">
        <title>Spongiibacterium sp. HME9304 Genome sequencing and assembly.</title>
        <authorList>
            <person name="Kang H."/>
            <person name="Kim H."/>
            <person name="Joh K."/>
        </authorList>
    </citation>
    <scope>NUCLEOTIDE SEQUENCE [LARGE SCALE GENOMIC DNA]</scope>
    <source>
        <strain evidence="1 2">HME9304</strain>
    </source>
</reference>
<evidence type="ECO:0008006" key="3">
    <source>
        <dbReference type="Google" id="ProtNLM"/>
    </source>
</evidence>
<dbReference type="EMBL" id="CP030104">
    <property type="protein sequence ID" value="AWX45824.1"/>
    <property type="molecule type" value="Genomic_DNA"/>
</dbReference>
<evidence type="ECO:0000313" key="2">
    <source>
        <dbReference type="Proteomes" id="UP000248536"/>
    </source>
</evidence>
<evidence type="ECO:0000313" key="1">
    <source>
        <dbReference type="EMBL" id="AWX45824.1"/>
    </source>
</evidence>
<protein>
    <recommendedName>
        <fullName evidence="3">T9SS type A sorting domain-containing protein</fullName>
    </recommendedName>
</protein>
<sequence>MKRQKSLEGNLENIPLNQIYLNINYLEDGTYVLKIMHGNRIIKEITFNKKK</sequence>
<keyword evidence="2" id="KW-1185">Reference proteome</keyword>